<proteinExistence type="predicted"/>
<dbReference type="InterPro" id="IPR000014">
    <property type="entry name" value="PAS"/>
</dbReference>
<dbReference type="AlphaFoldDB" id="A0A1E5L825"/>
<dbReference type="SUPFAM" id="SSF55073">
    <property type="entry name" value="Nucleotide cyclase"/>
    <property type="match status" value="1"/>
</dbReference>
<evidence type="ECO:0008006" key="7">
    <source>
        <dbReference type="Google" id="ProtNLM"/>
    </source>
</evidence>
<feature type="domain" description="PAS" evidence="1">
    <location>
        <begin position="11"/>
        <end position="64"/>
    </location>
</feature>
<feature type="domain" description="PAS" evidence="1">
    <location>
        <begin position="130"/>
        <end position="176"/>
    </location>
</feature>
<evidence type="ECO:0000313" key="5">
    <source>
        <dbReference type="EMBL" id="OEH86291.1"/>
    </source>
</evidence>
<dbReference type="Gene3D" id="3.30.450.20">
    <property type="entry name" value="PAS domain"/>
    <property type="match status" value="2"/>
</dbReference>
<dbReference type="NCBIfam" id="TIGR00229">
    <property type="entry name" value="sensory_box"/>
    <property type="match status" value="2"/>
</dbReference>
<dbReference type="STRING" id="1390249.BHU72_13780"/>
<dbReference type="SMART" id="SM00086">
    <property type="entry name" value="PAC"/>
    <property type="match status" value="2"/>
</dbReference>
<dbReference type="CDD" id="cd01948">
    <property type="entry name" value="EAL"/>
    <property type="match status" value="1"/>
</dbReference>
<dbReference type="InterPro" id="IPR000700">
    <property type="entry name" value="PAS-assoc_C"/>
</dbReference>
<keyword evidence="6" id="KW-1185">Reference proteome</keyword>
<dbReference type="SMART" id="SM00052">
    <property type="entry name" value="EAL"/>
    <property type="match status" value="1"/>
</dbReference>
<dbReference type="PROSITE" id="PS50887">
    <property type="entry name" value="GGDEF"/>
    <property type="match status" value="1"/>
</dbReference>
<dbReference type="SUPFAM" id="SSF141868">
    <property type="entry name" value="EAL domain-like"/>
    <property type="match status" value="1"/>
</dbReference>
<gene>
    <name evidence="5" type="ORF">BHU72_13780</name>
</gene>
<dbReference type="Proteomes" id="UP000095255">
    <property type="component" value="Unassembled WGS sequence"/>
</dbReference>
<evidence type="ECO:0000259" key="4">
    <source>
        <dbReference type="PROSITE" id="PS50887"/>
    </source>
</evidence>
<dbReference type="Pfam" id="PF13426">
    <property type="entry name" value="PAS_9"/>
    <property type="match status" value="2"/>
</dbReference>
<dbReference type="PIRSF" id="PIRSF005925">
    <property type="entry name" value="Dos"/>
    <property type="match status" value="1"/>
</dbReference>
<dbReference type="EMBL" id="MJAT01000005">
    <property type="protein sequence ID" value="OEH86291.1"/>
    <property type="molecule type" value="Genomic_DNA"/>
</dbReference>
<dbReference type="NCBIfam" id="TIGR00254">
    <property type="entry name" value="GGDEF"/>
    <property type="match status" value="1"/>
</dbReference>
<dbReference type="PROSITE" id="PS50112">
    <property type="entry name" value="PAS"/>
    <property type="match status" value="2"/>
</dbReference>
<dbReference type="Gene3D" id="3.30.70.270">
    <property type="match status" value="1"/>
</dbReference>
<dbReference type="PROSITE" id="PS50883">
    <property type="entry name" value="EAL"/>
    <property type="match status" value="1"/>
</dbReference>
<dbReference type="FunFam" id="3.20.20.450:FF:000001">
    <property type="entry name" value="Cyclic di-GMP phosphodiesterase yahA"/>
    <property type="match status" value="1"/>
</dbReference>
<dbReference type="InterPro" id="IPR035919">
    <property type="entry name" value="EAL_sf"/>
</dbReference>
<dbReference type="Pfam" id="PF00563">
    <property type="entry name" value="EAL"/>
    <property type="match status" value="1"/>
</dbReference>
<dbReference type="InterPro" id="IPR029787">
    <property type="entry name" value="Nucleotide_cyclase"/>
</dbReference>
<dbReference type="SMART" id="SM00091">
    <property type="entry name" value="PAS"/>
    <property type="match status" value="2"/>
</dbReference>
<dbReference type="PANTHER" id="PTHR44757">
    <property type="entry name" value="DIGUANYLATE CYCLASE DGCP"/>
    <property type="match status" value="1"/>
</dbReference>
<dbReference type="Pfam" id="PF00990">
    <property type="entry name" value="GGDEF"/>
    <property type="match status" value="1"/>
</dbReference>
<dbReference type="InterPro" id="IPR035965">
    <property type="entry name" value="PAS-like_dom_sf"/>
</dbReference>
<dbReference type="PROSITE" id="PS50113">
    <property type="entry name" value="PAC"/>
    <property type="match status" value="1"/>
</dbReference>
<evidence type="ECO:0000313" key="6">
    <source>
        <dbReference type="Proteomes" id="UP000095255"/>
    </source>
</evidence>
<evidence type="ECO:0000259" key="3">
    <source>
        <dbReference type="PROSITE" id="PS50883"/>
    </source>
</evidence>
<dbReference type="InterPro" id="IPR052155">
    <property type="entry name" value="Biofilm_reg_signaling"/>
</dbReference>
<dbReference type="InterPro" id="IPR000160">
    <property type="entry name" value="GGDEF_dom"/>
</dbReference>
<comment type="caution">
    <text evidence="5">The sequence shown here is derived from an EMBL/GenBank/DDBJ whole genome shotgun (WGS) entry which is preliminary data.</text>
</comment>
<accession>A0A1E5L825</accession>
<dbReference type="Gene3D" id="3.20.20.450">
    <property type="entry name" value="EAL domain"/>
    <property type="match status" value="1"/>
</dbReference>
<dbReference type="CDD" id="cd01949">
    <property type="entry name" value="GGDEF"/>
    <property type="match status" value="1"/>
</dbReference>
<evidence type="ECO:0000259" key="1">
    <source>
        <dbReference type="PROSITE" id="PS50112"/>
    </source>
</evidence>
<sequence>MVDNNSFFVYRQKTFEALFEHSPDAFVFFDTDERIININRQFTNLFGYTLEDVNGENLNRILDPAKKAESYFSGKILSGELVNSEIVRYRKDGQAIPVLLRGIPVIVDNKTVGGYAVYTDLTNLIKAREEANLLLKAVENSPSCLVITDVDGNIEYVNSKFIEVTGYTADEVIGSNPRVLKSSNTSPKTYEELWQSITSGNEWRGELQNKRKNGEIYWESLSISPIMNTKGAITHFVAVKEDVTKKKELEANNYYLAYHDPLTGLANRVKFTEYLHKMIISQEDAQPFAVLFIDIDRFKNINDSIGHEFGDLLLQIVADRLAEELLPMSDVFRIGGDEFTVIVKNLDDVERIAQAILLLLTQPFIIIDKQLFITASIGISIYPKDGFEMNMLLRNADTAMYKAKEKGRNQYQYYTIEMNERAEEMLSLEVELRQAIDREELRLHFQPQIDMQTGKVIGAEALIRWQHHDRGMISPGEFIPLAEETNLIIPIGEWVIRTTCQTIRHWQEEGLQQVPVAVNISARQFMQNNFVELIERIIKEENIQPHLLDVEITESVAMEDINLVVDVLHKLNKIGVSISIDDFGTGYSSLNNFRQFPIDKLKIDQSFIRRITQDSKDLAIVTTIINLAHSLGLKVVAEGVETSEQRDSLKNYQCDMYQGFLFSRPIPIHEFNQLLASENQSL</sequence>
<dbReference type="SMART" id="SM00267">
    <property type="entry name" value="GGDEF"/>
    <property type="match status" value="1"/>
</dbReference>
<feature type="domain" description="EAL" evidence="3">
    <location>
        <begin position="425"/>
        <end position="679"/>
    </location>
</feature>
<feature type="domain" description="PAC" evidence="2">
    <location>
        <begin position="203"/>
        <end position="255"/>
    </location>
</feature>
<reference evidence="5 6" key="1">
    <citation type="submission" date="2016-09" db="EMBL/GenBank/DDBJ databases">
        <title>Desulfuribacillus arsenicus sp. nov., an obligately anaerobic, dissimilatory arsenic- and antimonate-reducing bacterium isolated from anoxic sediments.</title>
        <authorList>
            <person name="Abin C.A."/>
            <person name="Hollibaugh J.T."/>
        </authorList>
    </citation>
    <scope>NUCLEOTIDE SEQUENCE [LARGE SCALE GENOMIC DNA]</scope>
    <source>
        <strain evidence="5 6">MLFW-2</strain>
    </source>
</reference>
<evidence type="ECO:0000259" key="2">
    <source>
        <dbReference type="PROSITE" id="PS50113"/>
    </source>
</evidence>
<dbReference type="InterPro" id="IPR012226">
    <property type="entry name" value="Diguanyl_cyclase/Pdiesterase"/>
</dbReference>
<protein>
    <recommendedName>
        <fullName evidence="7">Diguanylate cyclase</fullName>
    </recommendedName>
</protein>
<dbReference type="InterPro" id="IPR001633">
    <property type="entry name" value="EAL_dom"/>
</dbReference>
<feature type="domain" description="GGDEF" evidence="4">
    <location>
        <begin position="286"/>
        <end position="416"/>
    </location>
</feature>
<dbReference type="InterPro" id="IPR001610">
    <property type="entry name" value="PAC"/>
</dbReference>
<name>A0A1E5L825_9FIRM</name>
<organism evidence="5 6">
    <name type="scientific">Desulfuribacillus stibiiarsenatis</name>
    <dbReference type="NCBI Taxonomy" id="1390249"/>
    <lineage>
        <taxon>Bacteria</taxon>
        <taxon>Bacillati</taxon>
        <taxon>Bacillota</taxon>
        <taxon>Desulfuribacillia</taxon>
        <taxon>Desulfuribacillales</taxon>
        <taxon>Desulfuribacillaceae</taxon>
        <taxon>Desulfuribacillus</taxon>
    </lineage>
</organism>
<dbReference type="InterPro" id="IPR043128">
    <property type="entry name" value="Rev_trsase/Diguanyl_cyclase"/>
</dbReference>
<dbReference type="RefSeq" id="WP_069701270.1">
    <property type="nucleotide sequence ID" value="NZ_MJAT01000005.1"/>
</dbReference>
<dbReference type="OrthoDB" id="2624050at2"/>
<dbReference type="PANTHER" id="PTHR44757:SF2">
    <property type="entry name" value="BIOFILM ARCHITECTURE MAINTENANCE PROTEIN MBAA"/>
    <property type="match status" value="1"/>
</dbReference>
<dbReference type="CDD" id="cd00130">
    <property type="entry name" value="PAS"/>
    <property type="match status" value="2"/>
</dbReference>
<dbReference type="SUPFAM" id="SSF55785">
    <property type="entry name" value="PYP-like sensor domain (PAS domain)"/>
    <property type="match status" value="2"/>
</dbReference>